<evidence type="ECO:0000313" key="5">
    <source>
        <dbReference type="Proteomes" id="UP001251870"/>
    </source>
</evidence>
<dbReference type="InterPro" id="IPR050559">
    <property type="entry name" value="P-Pant_transferase_sf"/>
</dbReference>
<organism evidence="4 5">
    <name type="scientific">Nesterenkonia aerolata</name>
    <dbReference type="NCBI Taxonomy" id="3074079"/>
    <lineage>
        <taxon>Bacteria</taxon>
        <taxon>Bacillati</taxon>
        <taxon>Actinomycetota</taxon>
        <taxon>Actinomycetes</taxon>
        <taxon>Micrococcales</taxon>
        <taxon>Micrococcaceae</taxon>
        <taxon>Nesterenkonia</taxon>
    </lineage>
</organism>
<dbReference type="Pfam" id="PF01648">
    <property type="entry name" value="ACPS"/>
    <property type="match status" value="1"/>
</dbReference>
<reference evidence="4 5" key="1">
    <citation type="submission" date="2023-09" db="EMBL/GenBank/DDBJ databases">
        <title>Description of three actinobacteria isolated from air of manufacturing shop in a pharmaceutical factory.</title>
        <authorList>
            <person name="Zhang D.-F."/>
        </authorList>
    </citation>
    <scope>NUCLEOTIDE SEQUENCE [LARGE SCALE GENOMIC DNA]</scope>
    <source>
        <strain evidence="4 5">LY-0111</strain>
    </source>
</reference>
<evidence type="ECO:0000313" key="4">
    <source>
        <dbReference type="EMBL" id="MDR8020245.1"/>
    </source>
</evidence>
<evidence type="ECO:0000256" key="2">
    <source>
        <dbReference type="ARBA" id="ARBA00022679"/>
    </source>
</evidence>
<dbReference type="Gene3D" id="3.90.470.20">
    <property type="entry name" value="4'-phosphopantetheinyl transferase domain"/>
    <property type="match status" value="1"/>
</dbReference>
<dbReference type="InterPro" id="IPR008278">
    <property type="entry name" value="4-PPantetheinyl_Trfase_dom"/>
</dbReference>
<comment type="caution">
    <text evidence="4">The sequence shown here is derived from an EMBL/GenBank/DDBJ whole genome shotgun (WGS) entry which is preliminary data.</text>
</comment>
<comment type="similarity">
    <text evidence="1">Belongs to the P-Pant transferase superfamily. Gsp/Sfp/HetI/AcpT family.</text>
</comment>
<dbReference type="PANTHER" id="PTHR12215">
    <property type="entry name" value="PHOSPHOPANTETHEINE TRANSFERASE"/>
    <property type="match status" value="1"/>
</dbReference>
<feature type="domain" description="4'-phosphopantetheinyl transferase" evidence="3">
    <location>
        <begin position="124"/>
        <end position="190"/>
    </location>
</feature>
<protein>
    <submittedName>
        <fullName evidence="4">4'-phosphopantetheinyl transferase superfamily protein</fullName>
    </submittedName>
</protein>
<dbReference type="Proteomes" id="UP001251870">
    <property type="component" value="Unassembled WGS sequence"/>
</dbReference>
<name>A0ABU2DVE9_9MICC</name>
<evidence type="ECO:0000259" key="3">
    <source>
        <dbReference type="Pfam" id="PF01648"/>
    </source>
</evidence>
<dbReference type="SUPFAM" id="SSF56214">
    <property type="entry name" value="4'-phosphopantetheinyl transferase"/>
    <property type="match status" value="2"/>
</dbReference>
<evidence type="ECO:0000256" key="1">
    <source>
        <dbReference type="ARBA" id="ARBA00010990"/>
    </source>
</evidence>
<dbReference type="GO" id="GO:0016740">
    <property type="term" value="F:transferase activity"/>
    <property type="evidence" value="ECO:0007669"/>
    <property type="project" value="UniProtKB-KW"/>
</dbReference>
<sequence length="228" mass="25175">MVQRRYPLPGTPVTLTGAPADISVRLVPTPELLDWSASRQQSADSAVRTRAARLRDRRRAAVMTASHLCLRAFLAALEGVSPESPEALRLKTHEHRAPVLEGSQLAISLSRAEDAVLMAAAPRPIGVDIEQRQTPRQARQLQQVLHPAEQRLLRRRLPGQRARTATEIWTRKEARLKADGLGLARDPALDLVGSARHPVDPPGYRLTSLDLRDLLGHDRCCAAVCWSD</sequence>
<gene>
    <name evidence="4" type="ORF">RIL96_11800</name>
</gene>
<accession>A0ABU2DVE9</accession>
<dbReference type="EMBL" id="JAVKGR010000019">
    <property type="protein sequence ID" value="MDR8020245.1"/>
    <property type="molecule type" value="Genomic_DNA"/>
</dbReference>
<keyword evidence="5" id="KW-1185">Reference proteome</keyword>
<dbReference type="RefSeq" id="WP_310549225.1">
    <property type="nucleotide sequence ID" value="NZ_JAVKGR010000019.1"/>
</dbReference>
<proteinExistence type="inferred from homology"/>
<dbReference type="PANTHER" id="PTHR12215:SF10">
    <property type="entry name" value="L-AMINOADIPATE-SEMIALDEHYDE DEHYDROGENASE-PHOSPHOPANTETHEINYL TRANSFERASE"/>
    <property type="match status" value="1"/>
</dbReference>
<keyword evidence="2 4" id="KW-0808">Transferase</keyword>
<dbReference type="InterPro" id="IPR037143">
    <property type="entry name" value="4-PPantetheinyl_Trfase_dom_sf"/>
</dbReference>